<gene>
    <name evidence="13" type="ORF">CIAN88_15800</name>
</gene>
<dbReference type="InterPro" id="IPR001544">
    <property type="entry name" value="Aminotrans_IV"/>
</dbReference>
<dbReference type="EC" id="2.6.1.21" evidence="4"/>
<evidence type="ECO:0000256" key="10">
    <source>
        <dbReference type="ARBA" id="ARBA00033316"/>
    </source>
</evidence>
<dbReference type="GO" id="GO:0005829">
    <property type="term" value="C:cytosol"/>
    <property type="evidence" value="ECO:0007669"/>
    <property type="project" value="TreeGrafter"/>
</dbReference>
<comment type="catalytic activity">
    <reaction evidence="12">
        <text>D-alanine + 2-oxoglutarate = D-glutamate + pyruvate</text>
        <dbReference type="Rhea" id="RHEA:15869"/>
        <dbReference type="ChEBI" id="CHEBI:15361"/>
        <dbReference type="ChEBI" id="CHEBI:16810"/>
        <dbReference type="ChEBI" id="CHEBI:29986"/>
        <dbReference type="ChEBI" id="CHEBI:57416"/>
        <dbReference type="EC" id="2.6.1.21"/>
    </reaction>
</comment>
<dbReference type="RefSeq" id="WP_044906564.1">
    <property type="nucleotide sequence ID" value="NZ_JQIF01000076.1"/>
</dbReference>
<dbReference type="Gene3D" id="3.20.10.10">
    <property type="entry name" value="D-amino Acid Aminotransferase, subunit A, domain 2"/>
    <property type="match status" value="1"/>
</dbReference>
<dbReference type="InterPro" id="IPR036038">
    <property type="entry name" value="Aminotransferase-like"/>
</dbReference>
<comment type="similarity">
    <text evidence="2">Belongs to the class-IV pyridoxal-phosphate-dependent aminotransferase family.</text>
</comment>
<dbReference type="Gene3D" id="3.30.470.10">
    <property type="match status" value="1"/>
</dbReference>
<evidence type="ECO:0000313" key="14">
    <source>
        <dbReference type="Proteomes" id="UP000030008"/>
    </source>
</evidence>
<dbReference type="NCBIfam" id="TIGR01121">
    <property type="entry name" value="D_amino_aminoT"/>
    <property type="match status" value="1"/>
</dbReference>
<keyword evidence="8" id="KW-0663">Pyridoxal phosphate</keyword>
<dbReference type="InterPro" id="IPR050571">
    <property type="entry name" value="Class-IV_PLP-Dep_Aminotrnsfr"/>
</dbReference>
<evidence type="ECO:0000256" key="7">
    <source>
        <dbReference type="ARBA" id="ARBA00022679"/>
    </source>
</evidence>
<dbReference type="AlphaFoldDB" id="A0A099I4U5"/>
<sequence>MNGIEKKGIGERYLWKGAMVKEQDIHISLQDRGYVFGDGLYEVVRVYNGKLFGLKRQIDRLFQGADVIDFNLQYTREEFEGFFQQLVEENDLHSGYVYMQLTRGDDGIRNHLYPGREDQRPVLSGFAVHAPRNVEKIQAGTTAISVEDIRWKYCHVKTLNLIPNCMARSEAKRKGAGKAILVKDGIVTEEKSGSILIVQDGCILTHVENEDILPSTTKKILEALCEQEQIPFREGNFTLDELYAADEVIVADTNTECCAVLKVDGHTIRDGKPGPILKQLQKAYEAAIIAECGKAE</sequence>
<evidence type="ECO:0000256" key="11">
    <source>
        <dbReference type="ARBA" id="ARBA00033391"/>
    </source>
</evidence>
<evidence type="ECO:0000313" key="13">
    <source>
        <dbReference type="EMBL" id="KGJ52272.1"/>
    </source>
</evidence>
<evidence type="ECO:0000256" key="12">
    <source>
        <dbReference type="ARBA" id="ARBA00047911"/>
    </source>
</evidence>
<proteinExistence type="inferred from homology"/>
<dbReference type="FunFam" id="3.20.10.10:FF:000002">
    <property type="entry name" value="D-alanine aminotransferase"/>
    <property type="match status" value="1"/>
</dbReference>
<comment type="subunit">
    <text evidence="3">Homodimer.</text>
</comment>
<evidence type="ECO:0000256" key="1">
    <source>
        <dbReference type="ARBA" id="ARBA00001933"/>
    </source>
</evidence>
<dbReference type="InterPro" id="IPR005784">
    <property type="entry name" value="D_amino_transT"/>
</dbReference>
<dbReference type="GO" id="GO:0047810">
    <property type="term" value="F:D-alanine-2-oxoglutarate aminotransferase activity"/>
    <property type="evidence" value="ECO:0007669"/>
    <property type="project" value="UniProtKB-EC"/>
</dbReference>
<comment type="caution">
    <text evidence="13">The sequence shown here is derived from an EMBL/GenBank/DDBJ whole genome shotgun (WGS) entry which is preliminary data.</text>
</comment>
<evidence type="ECO:0000256" key="8">
    <source>
        <dbReference type="ARBA" id="ARBA00022898"/>
    </source>
</evidence>
<evidence type="ECO:0000256" key="9">
    <source>
        <dbReference type="ARBA" id="ARBA00030138"/>
    </source>
</evidence>
<dbReference type="EMBL" id="JQIF01000076">
    <property type="protein sequence ID" value="KGJ52272.1"/>
    <property type="molecule type" value="Genomic_DNA"/>
</dbReference>
<dbReference type="GO" id="GO:0046416">
    <property type="term" value="P:D-amino acid metabolic process"/>
    <property type="evidence" value="ECO:0007669"/>
    <property type="project" value="InterPro"/>
</dbReference>
<dbReference type="InterPro" id="IPR043131">
    <property type="entry name" value="BCAT-like_N"/>
</dbReference>
<organism evidence="13 14">
    <name type="scientific">Clostridium innocuum</name>
    <dbReference type="NCBI Taxonomy" id="1522"/>
    <lineage>
        <taxon>Bacteria</taxon>
        <taxon>Bacillati</taxon>
        <taxon>Bacillota</taxon>
        <taxon>Clostridia</taxon>
        <taxon>Eubacteriales</taxon>
        <taxon>Clostridiaceae</taxon>
        <taxon>Clostridium</taxon>
    </lineage>
</organism>
<evidence type="ECO:0000256" key="3">
    <source>
        <dbReference type="ARBA" id="ARBA00011738"/>
    </source>
</evidence>
<evidence type="ECO:0000256" key="5">
    <source>
        <dbReference type="ARBA" id="ARBA00021779"/>
    </source>
</evidence>
<keyword evidence="6 13" id="KW-0032">Aminotransferase</keyword>
<dbReference type="PANTHER" id="PTHR42743">
    <property type="entry name" value="AMINO-ACID AMINOTRANSFERASE"/>
    <property type="match status" value="1"/>
</dbReference>
<name>A0A099I4U5_CLOIN</name>
<dbReference type="GO" id="GO:0008652">
    <property type="term" value="P:amino acid biosynthetic process"/>
    <property type="evidence" value="ECO:0007669"/>
    <property type="project" value="UniProtKB-ARBA"/>
</dbReference>
<dbReference type="GO" id="GO:0030170">
    <property type="term" value="F:pyridoxal phosphate binding"/>
    <property type="evidence" value="ECO:0007669"/>
    <property type="project" value="InterPro"/>
</dbReference>
<dbReference type="Proteomes" id="UP000030008">
    <property type="component" value="Unassembled WGS sequence"/>
</dbReference>
<dbReference type="GO" id="GO:0046394">
    <property type="term" value="P:carboxylic acid biosynthetic process"/>
    <property type="evidence" value="ECO:0007669"/>
    <property type="project" value="UniProtKB-ARBA"/>
</dbReference>
<dbReference type="SUPFAM" id="SSF56752">
    <property type="entry name" value="D-aminoacid aminotransferase-like PLP-dependent enzymes"/>
    <property type="match status" value="1"/>
</dbReference>
<dbReference type="Pfam" id="PF01063">
    <property type="entry name" value="Aminotran_4"/>
    <property type="match status" value="1"/>
</dbReference>
<keyword evidence="7 13" id="KW-0808">Transferase</keyword>
<protein>
    <recommendedName>
        <fullName evidence="5">D-alanine aminotransferase</fullName>
        <ecNumber evidence="4">2.6.1.21</ecNumber>
    </recommendedName>
    <alternativeName>
        <fullName evidence="11">D-amino acid aminotransferase</fullName>
    </alternativeName>
    <alternativeName>
        <fullName evidence="9">D-amino acid transaminase</fullName>
    </alternativeName>
    <alternativeName>
        <fullName evidence="10">D-aspartate aminotransferase</fullName>
    </alternativeName>
</protein>
<evidence type="ECO:0000256" key="6">
    <source>
        <dbReference type="ARBA" id="ARBA00022576"/>
    </source>
</evidence>
<reference evidence="13 14" key="1">
    <citation type="submission" date="2014-08" db="EMBL/GenBank/DDBJ databases">
        <title>Clostridium innocuum, an unnegligible vancomycin-resistant pathogen causing extra-intestinal infections.</title>
        <authorList>
            <person name="Feng Y."/>
            <person name="Chiu C.-H."/>
        </authorList>
    </citation>
    <scope>NUCLEOTIDE SEQUENCE [LARGE SCALE GENOMIC DNA]</scope>
    <source>
        <strain evidence="13 14">AN88</strain>
    </source>
</reference>
<evidence type="ECO:0000256" key="4">
    <source>
        <dbReference type="ARBA" id="ARBA00012874"/>
    </source>
</evidence>
<dbReference type="InterPro" id="IPR043132">
    <property type="entry name" value="BCAT-like_C"/>
</dbReference>
<comment type="cofactor">
    <cofactor evidence="1">
        <name>pyridoxal 5'-phosphate</name>
        <dbReference type="ChEBI" id="CHEBI:597326"/>
    </cofactor>
</comment>
<accession>A0A099I4U5</accession>
<evidence type="ECO:0000256" key="2">
    <source>
        <dbReference type="ARBA" id="ARBA00009320"/>
    </source>
</evidence>
<dbReference type="PANTHER" id="PTHR42743:SF10">
    <property type="entry name" value="D-ALANINE AMINOTRANSFERASE"/>
    <property type="match status" value="1"/>
</dbReference>